<comment type="caution">
    <text evidence="7">The sequence shown here is derived from an EMBL/GenBank/DDBJ whole genome shotgun (WGS) entry which is preliminary data.</text>
</comment>
<evidence type="ECO:0000256" key="4">
    <source>
        <dbReference type="ARBA" id="ARBA00023163"/>
    </source>
</evidence>
<gene>
    <name evidence="7" type="ORF">GCM10009750_21690</name>
</gene>
<evidence type="ECO:0000256" key="2">
    <source>
        <dbReference type="ARBA" id="ARBA00023015"/>
    </source>
</evidence>
<dbReference type="InterPro" id="IPR000847">
    <property type="entry name" value="LysR_HTH_N"/>
</dbReference>
<dbReference type="InterPro" id="IPR036390">
    <property type="entry name" value="WH_DNA-bd_sf"/>
</dbReference>
<evidence type="ECO:0000313" key="7">
    <source>
        <dbReference type="EMBL" id="GAA1836423.1"/>
    </source>
</evidence>
<name>A0ABP4Z0X6_9MICO</name>
<feature type="region of interest" description="Disordered" evidence="5">
    <location>
        <begin position="1"/>
        <end position="21"/>
    </location>
</feature>
<dbReference type="PANTHER" id="PTHR30118">
    <property type="entry name" value="HTH-TYPE TRANSCRIPTIONAL REGULATOR LEUO-RELATED"/>
    <property type="match status" value="1"/>
</dbReference>
<dbReference type="PROSITE" id="PS50931">
    <property type="entry name" value="HTH_LYSR"/>
    <property type="match status" value="1"/>
</dbReference>
<keyword evidence="3" id="KW-0238">DNA-binding</keyword>
<dbReference type="EMBL" id="BAAANK010000005">
    <property type="protein sequence ID" value="GAA1836423.1"/>
    <property type="molecule type" value="Genomic_DNA"/>
</dbReference>
<dbReference type="InterPro" id="IPR037402">
    <property type="entry name" value="YidZ_PBP2"/>
</dbReference>
<dbReference type="InterPro" id="IPR050389">
    <property type="entry name" value="LysR-type_TF"/>
</dbReference>
<dbReference type="PRINTS" id="PR00039">
    <property type="entry name" value="HTHLYSR"/>
</dbReference>
<dbReference type="Pfam" id="PF03466">
    <property type="entry name" value="LysR_substrate"/>
    <property type="match status" value="1"/>
</dbReference>
<dbReference type="CDD" id="cd08417">
    <property type="entry name" value="PBP2_Nitroaromatics_like"/>
    <property type="match status" value="1"/>
</dbReference>
<dbReference type="PANTHER" id="PTHR30118:SF15">
    <property type="entry name" value="TRANSCRIPTIONAL REGULATORY PROTEIN"/>
    <property type="match status" value="1"/>
</dbReference>
<protein>
    <submittedName>
        <fullName evidence="7">LysR family transcriptional regulator</fullName>
    </submittedName>
</protein>
<evidence type="ECO:0000313" key="8">
    <source>
        <dbReference type="Proteomes" id="UP001501746"/>
    </source>
</evidence>
<feature type="domain" description="HTH lysR-type" evidence="6">
    <location>
        <begin position="27"/>
        <end position="84"/>
    </location>
</feature>
<evidence type="ECO:0000256" key="5">
    <source>
        <dbReference type="SAM" id="MobiDB-lite"/>
    </source>
</evidence>
<keyword evidence="4" id="KW-0804">Transcription</keyword>
<sequence>MATDATDRPGAAAPPERHRGPMQLGSVDLNLLVPLQALLEERSVSRAADRMFMSQPALSAALARLRRHFDDELLVRSGNAYVLSPLGGELLDEVHSATSALSRLFGAQGEFRPSESHREFRLVCSDYIAAVFGAPLARAVAAAAPHTQLRFEHVQDQVVDTAPDSLRDIDGLVLPHGYFEHAEHLDLFTDTWTCIVAAPEDGAAPESPVLTIDSLGARPWAVTYSGRTAVTSATRQLLTLGLSPRTEVVTRSFLTLPDMVAGTDRVAFVPGSLASRFARRADVVVVESPLEFPQIRHAFWWSASHAEDAGHRWLREQVAAVAAALRTGG</sequence>
<evidence type="ECO:0000259" key="6">
    <source>
        <dbReference type="PROSITE" id="PS50931"/>
    </source>
</evidence>
<comment type="similarity">
    <text evidence="1">Belongs to the LysR transcriptional regulatory family.</text>
</comment>
<keyword evidence="2" id="KW-0805">Transcription regulation</keyword>
<evidence type="ECO:0000256" key="3">
    <source>
        <dbReference type="ARBA" id="ARBA00023125"/>
    </source>
</evidence>
<dbReference type="SUPFAM" id="SSF53850">
    <property type="entry name" value="Periplasmic binding protein-like II"/>
    <property type="match status" value="1"/>
</dbReference>
<proteinExistence type="inferred from homology"/>
<keyword evidence="8" id="KW-1185">Reference proteome</keyword>
<reference evidence="8" key="1">
    <citation type="journal article" date="2019" name="Int. J. Syst. Evol. Microbiol.">
        <title>The Global Catalogue of Microorganisms (GCM) 10K type strain sequencing project: providing services to taxonomists for standard genome sequencing and annotation.</title>
        <authorList>
            <consortium name="The Broad Institute Genomics Platform"/>
            <consortium name="The Broad Institute Genome Sequencing Center for Infectious Disease"/>
            <person name="Wu L."/>
            <person name="Ma J."/>
        </authorList>
    </citation>
    <scope>NUCLEOTIDE SEQUENCE [LARGE SCALE GENOMIC DNA]</scope>
    <source>
        <strain evidence="8">JCM 14323</strain>
    </source>
</reference>
<dbReference type="SUPFAM" id="SSF46785">
    <property type="entry name" value="Winged helix' DNA-binding domain"/>
    <property type="match status" value="1"/>
</dbReference>
<dbReference type="Proteomes" id="UP001501746">
    <property type="component" value="Unassembled WGS sequence"/>
</dbReference>
<dbReference type="RefSeq" id="WP_157428688.1">
    <property type="nucleotide sequence ID" value="NZ_BAAANK010000005.1"/>
</dbReference>
<organism evidence="7 8">
    <name type="scientific">Agromyces salentinus</name>
    <dbReference type="NCBI Taxonomy" id="269421"/>
    <lineage>
        <taxon>Bacteria</taxon>
        <taxon>Bacillati</taxon>
        <taxon>Actinomycetota</taxon>
        <taxon>Actinomycetes</taxon>
        <taxon>Micrococcales</taxon>
        <taxon>Microbacteriaceae</taxon>
        <taxon>Agromyces</taxon>
    </lineage>
</organism>
<dbReference type="InterPro" id="IPR036388">
    <property type="entry name" value="WH-like_DNA-bd_sf"/>
</dbReference>
<dbReference type="Pfam" id="PF00126">
    <property type="entry name" value="HTH_1"/>
    <property type="match status" value="1"/>
</dbReference>
<dbReference type="Gene3D" id="1.10.10.10">
    <property type="entry name" value="Winged helix-like DNA-binding domain superfamily/Winged helix DNA-binding domain"/>
    <property type="match status" value="1"/>
</dbReference>
<evidence type="ECO:0000256" key="1">
    <source>
        <dbReference type="ARBA" id="ARBA00009437"/>
    </source>
</evidence>
<accession>A0ABP4Z0X6</accession>
<dbReference type="InterPro" id="IPR005119">
    <property type="entry name" value="LysR_subst-bd"/>
</dbReference>
<dbReference type="Gene3D" id="3.40.190.10">
    <property type="entry name" value="Periplasmic binding protein-like II"/>
    <property type="match status" value="2"/>
</dbReference>